<evidence type="ECO:0000256" key="5">
    <source>
        <dbReference type="SAM" id="Phobius"/>
    </source>
</evidence>
<dbReference type="Pfam" id="PF13895">
    <property type="entry name" value="Ig_2"/>
    <property type="match status" value="1"/>
</dbReference>
<feature type="region of interest" description="Disordered" evidence="4">
    <location>
        <begin position="143"/>
        <end position="174"/>
    </location>
</feature>
<feature type="compositionally biased region" description="Polar residues" evidence="4">
    <location>
        <begin position="146"/>
        <end position="160"/>
    </location>
</feature>
<name>A0A2K6LE85_RHIBE</name>
<feature type="region of interest" description="Disordered" evidence="4">
    <location>
        <begin position="282"/>
        <end position="307"/>
    </location>
</feature>
<dbReference type="Ensembl" id="ENSRBIT00000045746.1">
    <property type="protein sequence ID" value="ENSRBIP00000021860.1"/>
    <property type="gene ID" value="ENSRBIG00000034880.1"/>
</dbReference>
<dbReference type="STRING" id="61621.ENSRBIP00000021860"/>
<accession>A0A2K6LE85</accession>
<dbReference type="SUPFAM" id="SSF48726">
    <property type="entry name" value="Immunoglobulin"/>
    <property type="match status" value="1"/>
</dbReference>
<reference evidence="7" key="2">
    <citation type="submission" date="2025-08" db="UniProtKB">
        <authorList>
            <consortium name="Ensembl"/>
        </authorList>
    </citation>
    <scope>IDENTIFICATION</scope>
</reference>
<dbReference type="InterPro" id="IPR003599">
    <property type="entry name" value="Ig_sub"/>
</dbReference>
<dbReference type="FunFam" id="2.60.40.10:FF:000049">
    <property type="entry name" value="Leukocyte immunoglobulin-like receptor subfamily B member 1"/>
    <property type="match status" value="1"/>
</dbReference>
<evidence type="ECO:0000313" key="7">
    <source>
        <dbReference type="Ensembl" id="ENSRBIP00000021860.1"/>
    </source>
</evidence>
<feature type="region of interest" description="Disordered" evidence="4">
    <location>
        <begin position="242"/>
        <end position="267"/>
    </location>
</feature>
<keyword evidence="5" id="KW-1133">Transmembrane helix</keyword>
<dbReference type="InterPro" id="IPR050412">
    <property type="entry name" value="Ig-like_Receptors_ImmuneReg"/>
</dbReference>
<dbReference type="Proteomes" id="UP000233180">
    <property type="component" value="Unassembled WGS sequence"/>
</dbReference>
<reference evidence="7 8" key="1">
    <citation type="submission" date="2016-06" db="EMBL/GenBank/DDBJ databases">
        <title>Genome of Rhinopithecus bieti.</title>
        <authorList>
            <person name="Wu"/>
            <person name="C.-I. and Zhang"/>
            <person name="Y."/>
        </authorList>
    </citation>
    <scope>NUCLEOTIDE SEQUENCE</scope>
</reference>
<dbReference type="OMA" id="SHNDHAP"/>
<dbReference type="SMART" id="SM00409">
    <property type="entry name" value="IG"/>
    <property type="match status" value="1"/>
</dbReference>
<evidence type="ECO:0000256" key="4">
    <source>
        <dbReference type="SAM" id="MobiDB-lite"/>
    </source>
</evidence>
<evidence type="ECO:0000259" key="6">
    <source>
        <dbReference type="SMART" id="SM00409"/>
    </source>
</evidence>
<keyword evidence="8" id="KW-1185">Reference proteome</keyword>
<keyword evidence="1" id="KW-0732">Signal</keyword>
<dbReference type="AlphaFoldDB" id="A0A2K6LE85"/>
<dbReference type="GO" id="GO:0002764">
    <property type="term" value="P:immune response-regulating signaling pathway"/>
    <property type="evidence" value="ECO:0007669"/>
    <property type="project" value="TreeGrafter"/>
</dbReference>
<feature type="domain" description="Immunoglobulin" evidence="6">
    <location>
        <begin position="54"/>
        <end position="141"/>
    </location>
</feature>
<dbReference type="PANTHER" id="PTHR11738">
    <property type="entry name" value="MHC CLASS I NK CELL RECEPTOR"/>
    <property type="match status" value="1"/>
</dbReference>
<keyword evidence="2" id="KW-1015">Disulfide bond</keyword>
<sequence>MPPSSIQLPFDSSPIRRLGGVGIFLTGVSLPVLCLAQTIRTHEGPLPRPSISAEPGTVIPLGRPVTLQCRGPVGVYAFRLEREDRSEYKDNYNVFRLGPFESEARFRIDSVSEANAGLYRCIYYKTPRWSEHSDYLDLVVKETSGDTDSPVTEPGSSAGPTQRPLDDSHNDHAPASQGLSAEHLYILIGVSVVFLFCLLLLVLFFLHRQNQIKQGPPRSKDEKQKLQQRPDLAVDVLERTADKATINGLPEKDRETDTSAPAAGSSQEVTYAQLDHWALTRRTAQAVSPQSTEPMAESSTYATVARH</sequence>
<dbReference type="GeneTree" id="ENSGT00940000162693"/>
<organism evidence="7 8">
    <name type="scientific">Rhinopithecus bieti</name>
    <name type="common">Black snub-nosed monkey</name>
    <name type="synonym">Pygathrix bieti</name>
    <dbReference type="NCBI Taxonomy" id="61621"/>
    <lineage>
        <taxon>Eukaryota</taxon>
        <taxon>Metazoa</taxon>
        <taxon>Chordata</taxon>
        <taxon>Craniata</taxon>
        <taxon>Vertebrata</taxon>
        <taxon>Euteleostomi</taxon>
        <taxon>Mammalia</taxon>
        <taxon>Eutheria</taxon>
        <taxon>Euarchontoglires</taxon>
        <taxon>Primates</taxon>
        <taxon>Haplorrhini</taxon>
        <taxon>Catarrhini</taxon>
        <taxon>Cercopithecidae</taxon>
        <taxon>Colobinae</taxon>
        <taxon>Rhinopithecus</taxon>
    </lineage>
</organism>
<dbReference type="Gene3D" id="2.60.40.10">
    <property type="entry name" value="Immunoglobulins"/>
    <property type="match status" value="1"/>
</dbReference>
<dbReference type="InterPro" id="IPR036179">
    <property type="entry name" value="Ig-like_dom_sf"/>
</dbReference>
<dbReference type="GO" id="GO:0005886">
    <property type="term" value="C:plasma membrane"/>
    <property type="evidence" value="ECO:0007669"/>
    <property type="project" value="TreeGrafter"/>
</dbReference>
<feature type="transmembrane region" description="Helical" evidence="5">
    <location>
        <begin position="184"/>
        <end position="206"/>
    </location>
</feature>
<proteinExistence type="predicted"/>
<evidence type="ECO:0000256" key="1">
    <source>
        <dbReference type="ARBA" id="ARBA00022729"/>
    </source>
</evidence>
<dbReference type="PANTHER" id="PTHR11738:SF190">
    <property type="entry name" value="LEUKOCYTE-ASSOCIATED IMMUNOGLOBULIN-LIKE RECEPTOR 2"/>
    <property type="match status" value="1"/>
</dbReference>
<evidence type="ECO:0000256" key="2">
    <source>
        <dbReference type="ARBA" id="ARBA00023157"/>
    </source>
</evidence>
<dbReference type="InterPro" id="IPR013783">
    <property type="entry name" value="Ig-like_fold"/>
</dbReference>
<evidence type="ECO:0000313" key="8">
    <source>
        <dbReference type="Proteomes" id="UP000233180"/>
    </source>
</evidence>
<evidence type="ECO:0000256" key="3">
    <source>
        <dbReference type="ARBA" id="ARBA00023319"/>
    </source>
</evidence>
<keyword evidence="5" id="KW-0812">Transmembrane</keyword>
<protein>
    <recommendedName>
        <fullName evidence="6">Immunoglobulin domain-containing protein</fullName>
    </recommendedName>
</protein>
<reference evidence="7" key="3">
    <citation type="submission" date="2025-09" db="UniProtKB">
        <authorList>
            <consortium name="Ensembl"/>
        </authorList>
    </citation>
    <scope>IDENTIFICATION</scope>
</reference>
<keyword evidence="5" id="KW-0472">Membrane</keyword>
<keyword evidence="3" id="KW-0393">Immunoglobulin domain</keyword>